<evidence type="ECO:0000313" key="20">
    <source>
        <dbReference type="Proteomes" id="UP001053296"/>
    </source>
</evidence>
<evidence type="ECO:0000256" key="9">
    <source>
        <dbReference type="ARBA" id="ARBA00022679"/>
    </source>
</evidence>
<dbReference type="EC" id="2.1.1.228" evidence="5 15"/>
<dbReference type="InterPro" id="IPR019230">
    <property type="entry name" value="RNA_MeTrfase_C_dom"/>
</dbReference>
<evidence type="ECO:0000256" key="5">
    <source>
        <dbReference type="ARBA" id="ARBA00012807"/>
    </source>
</evidence>
<dbReference type="PANTHER" id="PTHR46417:SF1">
    <property type="entry name" value="TRNA (GUANINE-N(1)-)-METHYLTRANSFERASE"/>
    <property type="match status" value="1"/>
</dbReference>
<reference evidence="19" key="1">
    <citation type="journal article" date="2022" name="Arch. Microbiol.">
        <title>Pseudodesulfovibrio sediminis sp. nov., a mesophilic and neutrophilic sulfate-reducing bacterium isolated from sediment of a brackish lake.</title>
        <authorList>
            <person name="Takahashi A."/>
            <person name="Kojima H."/>
            <person name="Watanabe M."/>
            <person name="Fukui M."/>
        </authorList>
    </citation>
    <scope>NUCLEOTIDE SEQUENCE</scope>
    <source>
        <strain evidence="19">SF6</strain>
    </source>
</reference>
<evidence type="ECO:0000256" key="14">
    <source>
        <dbReference type="ARBA" id="ARBA00047783"/>
    </source>
</evidence>
<feature type="binding site" evidence="15">
    <location>
        <begin position="129"/>
        <end position="134"/>
    </location>
    <ligand>
        <name>S-adenosyl-L-methionine</name>
        <dbReference type="ChEBI" id="CHEBI:59789"/>
    </ligand>
</feature>
<dbReference type="CDD" id="cd18080">
    <property type="entry name" value="TrmD-like"/>
    <property type="match status" value="1"/>
</dbReference>
<evidence type="ECO:0000313" key="19">
    <source>
        <dbReference type="EMBL" id="BCS88536.1"/>
    </source>
</evidence>
<evidence type="ECO:0000256" key="1">
    <source>
        <dbReference type="ARBA" id="ARBA00002634"/>
    </source>
</evidence>
<proteinExistence type="inferred from homology"/>
<dbReference type="HAMAP" id="MF_00605">
    <property type="entry name" value="TrmD"/>
    <property type="match status" value="1"/>
</dbReference>
<dbReference type="InterPro" id="IPR002649">
    <property type="entry name" value="tRNA_m1G_MeTrfase_TrmD"/>
</dbReference>
<evidence type="ECO:0000256" key="8">
    <source>
        <dbReference type="ARBA" id="ARBA00022603"/>
    </source>
</evidence>
<feature type="binding site" evidence="15">
    <location>
        <position position="109"/>
    </location>
    <ligand>
        <name>S-adenosyl-L-methionine</name>
        <dbReference type="ChEBI" id="CHEBI:59789"/>
    </ligand>
</feature>
<keyword evidence="11 15" id="KW-0819">tRNA processing</keyword>
<evidence type="ECO:0000256" key="10">
    <source>
        <dbReference type="ARBA" id="ARBA00022691"/>
    </source>
</evidence>
<gene>
    <name evidence="15 19" type="primary">trmD</name>
    <name evidence="19" type="ORF">PSDVSF_17780</name>
</gene>
<feature type="domain" description="tRNA methyltransferase TRMD/TRM10-type" evidence="17">
    <location>
        <begin position="1"/>
        <end position="220"/>
    </location>
</feature>
<dbReference type="RefSeq" id="WP_229596822.1">
    <property type="nucleotide sequence ID" value="NZ_AP024485.1"/>
</dbReference>
<evidence type="ECO:0000256" key="13">
    <source>
        <dbReference type="ARBA" id="ARBA00033392"/>
    </source>
</evidence>
<comment type="subcellular location">
    <subcellularLocation>
        <location evidence="2 15 16">Cytoplasm</location>
    </subcellularLocation>
</comment>
<keyword evidence="9 15" id="KW-0808">Transferase</keyword>
<dbReference type="NCBIfam" id="NF000648">
    <property type="entry name" value="PRK00026.1"/>
    <property type="match status" value="1"/>
</dbReference>
<feature type="domain" description="tRNA (guanine-N(1)-)-methyltransferase C-terminal" evidence="18">
    <location>
        <begin position="244"/>
        <end position="427"/>
    </location>
</feature>
<evidence type="ECO:0000259" key="17">
    <source>
        <dbReference type="Pfam" id="PF01746"/>
    </source>
</evidence>
<evidence type="ECO:0000256" key="16">
    <source>
        <dbReference type="RuleBase" id="RU003464"/>
    </source>
</evidence>
<evidence type="ECO:0000256" key="7">
    <source>
        <dbReference type="ARBA" id="ARBA00022490"/>
    </source>
</evidence>
<sequence>MNFHLVSIFPQYFESPLSSGLMGKAVETGLVSLDHVDVRQFAGGVHKSVDDRPFGGGPGMLLKLDPMIKALDSIDSPGRIMMLSPRGKPLTQARARALSAEEDITLICGRYEGIDERLLDLYPIELVSVGDFVLNGGEAGAVCLVESVARLLPGFMGHEDSGEEESFSAGLLEYPHYTRPDAHEGLKVPAVLRSGDHGKIATWRRECSLTATLNDRPDMLPEASLTVEDIDFLRTLPRTRLGRNLYIALCHYPVVNKFGEKVAVSVTNLDLHDMARVARSYGLGGFYATTPIEDQKAMADTILTHWKQGAGSLANPDRAEAFSKVKVFDDIEAAVLDIEAQTGQCPRLAATSARLDRRKNAEPALTYGDVQSWLANSPVLLIFGTGHGLAEEVLSKTDGVLRPVRYLDDYNHLSVRSAVAIIVDRLVADEY</sequence>
<dbReference type="EMBL" id="AP024485">
    <property type="protein sequence ID" value="BCS88536.1"/>
    <property type="molecule type" value="Genomic_DNA"/>
</dbReference>
<name>A0ABM7P6J0_9BACT</name>
<evidence type="ECO:0000256" key="2">
    <source>
        <dbReference type="ARBA" id="ARBA00004496"/>
    </source>
</evidence>
<comment type="function">
    <text evidence="1 15 16">Specifically methylates guanosine-37 in various tRNAs.</text>
</comment>
<keyword evidence="10 15" id="KW-0949">S-adenosyl-L-methionine</keyword>
<dbReference type="NCBIfam" id="TIGR00088">
    <property type="entry name" value="trmD"/>
    <property type="match status" value="1"/>
</dbReference>
<evidence type="ECO:0000259" key="18">
    <source>
        <dbReference type="Pfam" id="PF09936"/>
    </source>
</evidence>
<dbReference type="PANTHER" id="PTHR46417">
    <property type="entry name" value="TRNA (GUANINE-N(1)-)-METHYLTRANSFERASE"/>
    <property type="match status" value="1"/>
</dbReference>
<dbReference type="InterPro" id="IPR029028">
    <property type="entry name" value="Alpha/beta_knot_MTases"/>
</dbReference>
<evidence type="ECO:0000256" key="15">
    <source>
        <dbReference type="HAMAP-Rule" id="MF_00605"/>
    </source>
</evidence>
<dbReference type="InterPro" id="IPR016009">
    <property type="entry name" value="tRNA_MeTrfase_TRMD/TRM10"/>
</dbReference>
<protein>
    <recommendedName>
        <fullName evidence="6 15">tRNA (guanine-N(1)-)-methyltransferase</fullName>
        <ecNumber evidence="5 15">2.1.1.228</ecNumber>
    </recommendedName>
    <alternativeName>
        <fullName evidence="12 15">M1G-methyltransferase</fullName>
    </alternativeName>
    <alternativeName>
        <fullName evidence="13 15">tRNA [GM37] methyltransferase</fullName>
    </alternativeName>
</protein>
<dbReference type="CDD" id="cd18085">
    <property type="entry name" value="TM1570-like"/>
    <property type="match status" value="1"/>
</dbReference>
<dbReference type="Proteomes" id="UP001053296">
    <property type="component" value="Chromosome"/>
</dbReference>
<evidence type="ECO:0000256" key="3">
    <source>
        <dbReference type="ARBA" id="ARBA00007630"/>
    </source>
</evidence>
<dbReference type="Gene3D" id="1.10.1270.20">
    <property type="entry name" value="tRNA(m1g37)methyltransferase, domain 2"/>
    <property type="match status" value="1"/>
</dbReference>
<dbReference type="Gene3D" id="3.40.1280.10">
    <property type="match status" value="2"/>
</dbReference>
<evidence type="ECO:0000256" key="12">
    <source>
        <dbReference type="ARBA" id="ARBA00029736"/>
    </source>
</evidence>
<evidence type="ECO:0000256" key="4">
    <source>
        <dbReference type="ARBA" id="ARBA00011738"/>
    </source>
</evidence>
<dbReference type="Pfam" id="PF09936">
    <property type="entry name" value="Methyltrn_RNA_4"/>
    <property type="match status" value="1"/>
</dbReference>
<dbReference type="SUPFAM" id="SSF75217">
    <property type="entry name" value="alpha/beta knot"/>
    <property type="match status" value="1"/>
</dbReference>
<comment type="catalytic activity">
    <reaction evidence="14 15 16">
        <text>guanosine(37) in tRNA + S-adenosyl-L-methionine = N(1)-methylguanosine(37) in tRNA + S-adenosyl-L-homocysteine + H(+)</text>
        <dbReference type="Rhea" id="RHEA:36899"/>
        <dbReference type="Rhea" id="RHEA-COMP:10145"/>
        <dbReference type="Rhea" id="RHEA-COMP:10147"/>
        <dbReference type="ChEBI" id="CHEBI:15378"/>
        <dbReference type="ChEBI" id="CHEBI:57856"/>
        <dbReference type="ChEBI" id="CHEBI:59789"/>
        <dbReference type="ChEBI" id="CHEBI:73542"/>
        <dbReference type="ChEBI" id="CHEBI:74269"/>
        <dbReference type="EC" id="2.1.1.228"/>
    </reaction>
</comment>
<accession>A0ABM7P6J0</accession>
<dbReference type="InterPro" id="IPR029026">
    <property type="entry name" value="tRNA_m1G_MTases_N"/>
</dbReference>
<dbReference type="Pfam" id="PF01746">
    <property type="entry name" value="tRNA_m1G_MT"/>
    <property type="match status" value="1"/>
</dbReference>
<comment type="subunit">
    <text evidence="4 15 16">Homodimer.</text>
</comment>
<keyword evidence="7 15" id="KW-0963">Cytoplasm</keyword>
<evidence type="ECO:0000256" key="11">
    <source>
        <dbReference type="ARBA" id="ARBA00022694"/>
    </source>
</evidence>
<evidence type="ECO:0000256" key="6">
    <source>
        <dbReference type="ARBA" id="ARBA00014679"/>
    </source>
</evidence>
<dbReference type="InterPro" id="IPR023148">
    <property type="entry name" value="tRNA_m1G_MeTrfase_C_sf"/>
</dbReference>
<organism evidence="19 20">
    <name type="scientific">Pseudodesulfovibrio sediminis</name>
    <dbReference type="NCBI Taxonomy" id="2810563"/>
    <lineage>
        <taxon>Bacteria</taxon>
        <taxon>Pseudomonadati</taxon>
        <taxon>Thermodesulfobacteriota</taxon>
        <taxon>Desulfovibrionia</taxon>
        <taxon>Desulfovibrionales</taxon>
        <taxon>Desulfovibrionaceae</taxon>
    </lineage>
</organism>
<keyword evidence="8 15" id="KW-0489">Methyltransferase</keyword>
<keyword evidence="20" id="KW-1185">Reference proteome</keyword>
<comment type="similarity">
    <text evidence="3 15 16">Belongs to the RNA methyltransferase TrmD family.</text>
</comment>